<feature type="transmembrane region" description="Helical" evidence="2">
    <location>
        <begin position="65"/>
        <end position="85"/>
    </location>
</feature>
<dbReference type="GO" id="GO:0016020">
    <property type="term" value="C:membrane"/>
    <property type="evidence" value="ECO:0007669"/>
    <property type="project" value="UniProtKB-SubCell"/>
</dbReference>
<feature type="transmembrane region" description="Helical" evidence="2">
    <location>
        <begin position="334"/>
        <end position="355"/>
    </location>
</feature>
<dbReference type="InParanoid" id="E3LL74"/>
<dbReference type="PANTHER" id="PTHR45757">
    <property type="entry name" value="PROTEIN CBG23364-RELATED"/>
    <property type="match status" value="1"/>
</dbReference>
<feature type="transmembrane region" description="Helical" evidence="2">
    <location>
        <begin position="167"/>
        <end position="188"/>
    </location>
</feature>
<keyword evidence="5" id="KW-1185">Reference proteome</keyword>
<sequence>MSLWGNYYRLIVIAVGFLCLASVCSNYIVINFTFICMKNDNSEVFVDGNGTVRSIYDYSSSEKKWIMWAVAAGTIIGTIPINLLYVKYGARYPFLVAGVVSSLATAFVPLAARVNFFILILLRFLQVSTLLFHRYFCNSIFQGLAYSADFAAIGLMTVRWAPLSETATFVAILTAFTGISSVVTNSLTGLICESSLGWKFAFYFHAIAGFILFVIWTFVYIDHPEDTERVSQKELGHIQKNKSEAHLDRNTSVPYKKILTSPVILCVWVNAFFEMSAVIMFSSYMPIYFHEVLKFGITETGFYVALVLFSYMPIRFVAAVFSDKFRFISEKLKIMIFNTFAVGGSGFFFACIGFIPAEHNMLSLSFFILTMCCIGVNSGGFYKCGVLHARQFAHVVIAAIQWMKCLALFSAPALVAIFVSDESNRLQWMWVHLVLGGLMIITNFVSYFIFTDEPAEWTNSEVTERFEKS</sequence>
<feature type="transmembrane region" description="Helical" evidence="2">
    <location>
        <begin position="7"/>
        <end position="30"/>
    </location>
</feature>
<feature type="transmembrane region" description="Helical" evidence="2">
    <location>
        <begin position="258"/>
        <end position="281"/>
    </location>
</feature>
<accession>E3LL74</accession>
<dbReference type="GO" id="GO:0022857">
    <property type="term" value="F:transmembrane transporter activity"/>
    <property type="evidence" value="ECO:0007669"/>
    <property type="project" value="InterPro"/>
</dbReference>
<feature type="domain" description="Major facilitator superfamily (MFS) profile" evidence="3">
    <location>
        <begin position="11"/>
        <end position="454"/>
    </location>
</feature>
<dbReference type="EMBL" id="DS268410">
    <property type="protein sequence ID" value="EFP00143.1"/>
    <property type="molecule type" value="Genomic_DNA"/>
</dbReference>
<dbReference type="SUPFAM" id="SSF103473">
    <property type="entry name" value="MFS general substrate transporter"/>
    <property type="match status" value="1"/>
</dbReference>
<protein>
    <recommendedName>
        <fullName evidence="3">Major facilitator superfamily (MFS) profile domain-containing protein</fullName>
    </recommendedName>
</protein>
<dbReference type="AlphaFoldDB" id="E3LL74"/>
<dbReference type="InterPro" id="IPR020846">
    <property type="entry name" value="MFS_dom"/>
</dbReference>
<dbReference type="HOGENOM" id="CLU_001265_5_3_1"/>
<keyword evidence="2" id="KW-0812">Transmembrane</keyword>
<feature type="transmembrane region" description="Helical" evidence="2">
    <location>
        <begin position="394"/>
        <end position="418"/>
    </location>
</feature>
<feature type="transmembrane region" description="Helical" evidence="2">
    <location>
        <begin position="430"/>
        <end position="450"/>
    </location>
</feature>
<evidence type="ECO:0000256" key="2">
    <source>
        <dbReference type="SAM" id="Phobius"/>
    </source>
</evidence>
<evidence type="ECO:0000259" key="3">
    <source>
        <dbReference type="PROSITE" id="PS50850"/>
    </source>
</evidence>
<dbReference type="Pfam" id="PF07690">
    <property type="entry name" value="MFS_1"/>
    <property type="match status" value="1"/>
</dbReference>
<organism evidence="5">
    <name type="scientific">Caenorhabditis remanei</name>
    <name type="common">Caenorhabditis vulgaris</name>
    <dbReference type="NCBI Taxonomy" id="31234"/>
    <lineage>
        <taxon>Eukaryota</taxon>
        <taxon>Metazoa</taxon>
        <taxon>Ecdysozoa</taxon>
        <taxon>Nematoda</taxon>
        <taxon>Chromadorea</taxon>
        <taxon>Rhabditida</taxon>
        <taxon>Rhabditina</taxon>
        <taxon>Rhabditomorpha</taxon>
        <taxon>Rhabditoidea</taxon>
        <taxon>Rhabditidae</taxon>
        <taxon>Peloderinae</taxon>
        <taxon>Caenorhabditis</taxon>
    </lineage>
</organism>
<dbReference type="Proteomes" id="UP000008281">
    <property type="component" value="Unassembled WGS sequence"/>
</dbReference>
<dbReference type="PANTHER" id="PTHR45757:SF24">
    <property type="entry name" value="MAJOR FACILITATOR SUPERFAMILY (MFS) PROFILE DOMAIN-CONTAINING PROTEIN"/>
    <property type="match status" value="1"/>
</dbReference>
<feature type="transmembrane region" description="Helical" evidence="2">
    <location>
        <begin position="302"/>
        <end position="322"/>
    </location>
</feature>
<feature type="transmembrane region" description="Helical" evidence="2">
    <location>
        <begin position="200"/>
        <end position="221"/>
    </location>
</feature>
<dbReference type="FunCoup" id="E3LL74">
    <property type="interactions" value="29"/>
</dbReference>
<dbReference type="STRING" id="31234.E3LL74"/>
<dbReference type="OMA" id="EWTNSEV"/>
<evidence type="ECO:0000313" key="5">
    <source>
        <dbReference type="Proteomes" id="UP000008281"/>
    </source>
</evidence>
<proteinExistence type="predicted"/>
<dbReference type="InterPro" id="IPR036259">
    <property type="entry name" value="MFS_trans_sf"/>
</dbReference>
<dbReference type="PROSITE" id="PS50850">
    <property type="entry name" value="MFS"/>
    <property type="match status" value="1"/>
</dbReference>
<dbReference type="eggNOG" id="KOG2532">
    <property type="taxonomic scope" value="Eukaryota"/>
</dbReference>
<feature type="transmembrane region" description="Helical" evidence="2">
    <location>
        <begin position="92"/>
        <end position="110"/>
    </location>
</feature>
<dbReference type="InterPro" id="IPR011701">
    <property type="entry name" value="MFS"/>
</dbReference>
<dbReference type="Gene3D" id="1.20.1250.20">
    <property type="entry name" value="MFS general substrate transporter like domains"/>
    <property type="match status" value="2"/>
</dbReference>
<feature type="transmembrane region" description="Helical" evidence="2">
    <location>
        <begin position="143"/>
        <end position="161"/>
    </location>
</feature>
<dbReference type="OrthoDB" id="2985014at2759"/>
<gene>
    <name evidence="4" type="ORF">CRE_18514</name>
</gene>
<name>E3LL74_CAERE</name>
<feature type="transmembrane region" description="Helical" evidence="2">
    <location>
        <begin position="362"/>
        <end position="382"/>
    </location>
</feature>
<reference evidence="4" key="1">
    <citation type="submission" date="2007-07" db="EMBL/GenBank/DDBJ databases">
        <title>PCAP assembly of the Caenorhabditis remanei genome.</title>
        <authorList>
            <consortium name="The Caenorhabditis remanei Sequencing Consortium"/>
            <person name="Wilson R.K."/>
        </authorList>
    </citation>
    <scope>NUCLEOTIDE SEQUENCE [LARGE SCALE GENOMIC DNA]</scope>
    <source>
        <strain evidence="4">PB4641</strain>
    </source>
</reference>
<keyword evidence="2" id="KW-0472">Membrane</keyword>
<evidence type="ECO:0000256" key="1">
    <source>
        <dbReference type="ARBA" id="ARBA00004141"/>
    </source>
</evidence>
<keyword evidence="2" id="KW-1133">Transmembrane helix</keyword>
<comment type="subcellular location">
    <subcellularLocation>
        <location evidence="1">Membrane</location>
        <topology evidence="1">Multi-pass membrane protein</topology>
    </subcellularLocation>
</comment>
<evidence type="ECO:0000313" key="4">
    <source>
        <dbReference type="EMBL" id="EFP00143.1"/>
    </source>
</evidence>